<name>A0A7W6E5Z3_9RHOB</name>
<dbReference type="Gene3D" id="3.40.1530.20">
    <property type="entry name" value="Protein of unknown function (DUF1491)"/>
    <property type="match status" value="1"/>
</dbReference>
<organism evidence="1 2">
    <name type="scientific">Sulfitobacter undariae</name>
    <dbReference type="NCBI Taxonomy" id="1563671"/>
    <lineage>
        <taxon>Bacteria</taxon>
        <taxon>Pseudomonadati</taxon>
        <taxon>Pseudomonadota</taxon>
        <taxon>Alphaproteobacteria</taxon>
        <taxon>Rhodobacterales</taxon>
        <taxon>Roseobacteraceae</taxon>
        <taxon>Sulfitobacter</taxon>
    </lineage>
</organism>
<comment type="caution">
    <text evidence="1">The sequence shown here is derived from an EMBL/GenBank/DDBJ whole genome shotgun (WGS) entry which is preliminary data.</text>
</comment>
<proteinExistence type="predicted"/>
<evidence type="ECO:0000313" key="2">
    <source>
        <dbReference type="Proteomes" id="UP000530268"/>
    </source>
</evidence>
<accession>A0A7W6E5Z3</accession>
<gene>
    <name evidence="1" type="ORF">GGR95_000274</name>
</gene>
<dbReference type="AlphaFoldDB" id="A0A7W6E5Z3"/>
<reference evidence="1 2" key="1">
    <citation type="submission" date="2020-08" db="EMBL/GenBank/DDBJ databases">
        <title>Genomic Encyclopedia of Type Strains, Phase IV (KMG-IV): sequencing the most valuable type-strain genomes for metagenomic binning, comparative biology and taxonomic classification.</title>
        <authorList>
            <person name="Goeker M."/>
        </authorList>
    </citation>
    <scope>NUCLEOTIDE SEQUENCE [LARGE SCALE GENOMIC DNA]</scope>
    <source>
        <strain evidence="1 2">DSM 102234</strain>
    </source>
</reference>
<keyword evidence="2" id="KW-1185">Reference proteome</keyword>
<evidence type="ECO:0000313" key="1">
    <source>
        <dbReference type="EMBL" id="MBB3992655.1"/>
    </source>
</evidence>
<dbReference type="EMBL" id="JACIEI010000001">
    <property type="protein sequence ID" value="MBB3992655.1"/>
    <property type="molecule type" value="Genomic_DNA"/>
</dbReference>
<dbReference type="Proteomes" id="UP000530268">
    <property type="component" value="Unassembled WGS sequence"/>
</dbReference>
<dbReference type="InterPro" id="IPR009964">
    <property type="entry name" value="DUF1491"/>
</dbReference>
<dbReference type="Pfam" id="PF07372">
    <property type="entry name" value="DUF1491"/>
    <property type="match status" value="1"/>
</dbReference>
<evidence type="ECO:0008006" key="3">
    <source>
        <dbReference type="Google" id="ProtNLM"/>
    </source>
</evidence>
<dbReference type="RefSeq" id="WP_184562002.1">
    <property type="nucleotide sequence ID" value="NZ_JACIEI010000001.1"/>
</dbReference>
<protein>
    <recommendedName>
        <fullName evidence="3">GTP-binding protein Era</fullName>
    </recommendedName>
</protein>
<sequence length="109" mass="12214">MPRLTARFWVDAYLARLRMFDIPAFVVAHGDDTGGAVLVKLATLDGNAIVFQRSFDLMSGERVWVELSAGPERDVDDAITRQRGFDPDIWVIEVEDRAGRHLLDQEGLG</sequence>